<dbReference type="EMBL" id="JACHIM010000004">
    <property type="protein sequence ID" value="MBB5073935.1"/>
    <property type="molecule type" value="Genomic_DNA"/>
</dbReference>
<comment type="caution">
    <text evidence="1">The sequence shown here is derived from an EMBL/GenBank/DDBJ whole genome shotgun (WGS) entry which is preliminary data.</text>
</comment>
<keyword evidence="2" id="KW-1185">Reference proteome</keyword>
<dbReference type="AlphaFoldDB" id="A0A840NVG6"/>
<organism evidence="1 2">
    <name type="scientific">Bartonella callosciuri</name>
    <dbReference type="NCBI Taxonomy" id="686223"/>
    <lineage>
        <taxon>Bacteria</taxon>
        <taxon>Pseudomonadati</taxon>
        <taxon>Pseudomonadota</taxon>
        <taxon>Alphaproteobacteria</taxon>
        <taxon>Hyphomicrobiales</taxon>
        <taxon>Bartonellaceae</taxon>
        <taxon>Bartonella</taxon>
    </lineage>
</organism>
<name>A0A840NVG6_9HYPH</name>
<reference evidence="1 2" key="1">
    <citation type="submission" date="2020-08" db="EMBL/GenBank/DDBJ databases">
        <title>Genomic Encyclopedia of Type Strains, Phase IV (KMG-IV): sequencing the most valuable type-strain genomes for metagenomic binning, comparative biology and taxonomic classification.</title>
        <authorList>
            <person name="Goeker M."/>
        </authorList>
    </citation>
    <scope>NUCLEOTIDE SEQUENCE [LARGE SCALE GENOMIC DNA]</scope>
    <source>
        <strain evidence="1 2">DSM 28538</strain>
    </source>
</reference>
<evidence type="ECO:0000313" key="2">
    <source>
        <dbReference type="Proteomes" id="UP000561417"/>
    </source>
</evidence>
<evidence type="ECO:0000313" key="1">
    <source>
        <dbReference type="EMBL" id="MBB5073935.1"/>
    </source>
</evidence>
<sequence>MLGNEERGVFAQRFNLQRGTLGNYEIEAYEPPSLVINAYYTAYNINPHWHVRGEGGMFTDMTKAKAAGFKAPTISAGLMKKLGRVAYTICRDANIKILHENIVELAVELYRELQELVQNINDMEEVALTLPLLKLYSK</sequence>
<dbReference type="Proteomes" id="UP000561417">
    <property type="component" value="Unassembled WGS sequence"/>
</dbReference>
<accession>A0A840NVG6</accession>
<protein>
    <submittedName>
        <fullName evidence="1">Uncharacterized protein</fullName>
    </submittedName>
</protein>
<gene>
    <name evidence="1" type="ORF">HNQ69_001068</name>
</gene>
<proteinExistence type="predicted"/>
<dbReference type="RefSeq" id="WP_246348511.1">
    <property type="nucleotide sequence ID" value="NZ_JACHIM010000004.1"/>
</dbReference>